<keyword evidence="12" id="KW-1185">Reference proteome</keyword>
<dbReference type="GO" id="GO:0031533">
    <property type="term" value="C:mRNA capping enzyme complex"/>
    <property type="evidence" value="ECO:0007669"/>
    <property type="project" value="UniProtKB-UniRule"/>
</dbReference>
<comment type="subcellular location">
    <subcellularLocation>
        <location evidence="2 8">Nucleus</location>
    </subcellularLocation>
</comment>
<dbReference type="Gene3D" id="3.20.100.10">
    <property type="entry name" value="mRNA triphosphatase Cet1-like"/>
    <property type="match status" value="1"/>
</dbReference>
<keyword evidence="8" id="KW-0506">mRNA capping</keyword>
<evidence type="ECO:0000256" key="1">
    <source>
        <dbReference type="ARBA" id="ARBA00001946"/>
    </source>
</evidence>
<dbReference type="Proteomes" id="UP000605846">
    <property type="component" value="Unassembled WGS sequence"/>
</dbReference>
<evidence type="ECO:0000256" key="9">
    <source>
        <dbReference type="SAM" id="MobiDB-lite"/>
    </source>
</evidence>
<reference evidence="11" key="1">
    <citation type="submission" date="2020-01" db="EMBL/GenBank/DDBJ databases">
        <title>Genome Sequencing of Three Apophysomyces-Like Fungal Strains Confirms a Novel Fungal Genus in the Mucoromycota with divergent Burkholderia-like Endosymbiotic Bacteria.</title>
        <authorList>
            <person name="Stajich J.E."/>
            <person name="Macias A.M."/>
            <person name="Carter-House D."/>
            <person name="Lovett B."/>
            <person name="Kasson L.R."/>
            <person name="Berry K."/>
            <person name="Grigoriev I."/>
            <person name="Chang Y."/>
            <person name="Spatafora J."/>
            <person name="Kasson M.T."/>
        </authorList>
    </citation>
    <scope>NUCLEOTIDE SEQUENCE</scope>
    <source>
        <strain evidence="11">NRRL A-21654</strain>
    </source>
</reference>
<keyword evidence="6 8" id="KW-0539">Nucleus</keyword>
<comment type="caution">
    <text evidence="11">The sequence shown here is derived from an EMBL/GenBank/DDBJ whole genome shotgun (WGS) entry which is preliminary data.</text>
</comment>
<evidence type="ECO:0000256" key="7">
    <source>
        <dbReference type="ARBA" id="ARBA00047740"/>
    </source>
</evidence>
<evidence type="ECO:0000256" key="3">
    <source>
        <dbReference type="ARBA" id="ARBA00006345"/>
    </source>
</evidence>
<dbReference type="OrthoDB" id="272147at2759"/>
<evidence type="ECO:0000256" key="2">
    <source>
        <dbReference type="ARBA" id="ARBA00004123"/>
    </source>
</evidence>
<feature type="compositionally biased region" description="Basic and acidic residues" evidence="9">
    <location>
        <begin position="1"/>
        <end position="20"/>
    </location>
</feature>
<gene>
    <name evidence="11" type="primary">CET1</name>
    <name evidence="11" type="ORF">EC973_002266</name>
</gene>
<dbReference type="InterPro" id="IPR033469">
    <property type="entry name" value="CYTH-like_dom_sf"/>
</dbReference>
<dbReference type="Pfam" id="PF02940">
    <property type="entry name" value="mRNA_triPase"/>
    <property type="match status" value="1"/>
</dbReference>
<sequence length="285" mass="33297">MDQSQETKRPHEDHAEDAMAKRPKLTIPREPSIFNVKPIDDITKYISDFLWDHCDAENVEIEAKFGVFIDKKTDQRINLMAFTETIIPHHMDRSIRFDSDMHMNQHKHFNQLLNEQVGRTQARDYRGDRIQYKHTREVDYIHNEGSNKCRVTTDQKTGKIVPNGIIQKVRIADLNIHSPMRALDYRISVNAEIPSKKPTSAPSMKRVKDRVSYQHGWFKVDLTQVKSDGDRGHKTSHELELEFVDASQLASEKVKSERKENSQYVQMIEVFVNNIRMLSRSAQRL</sequence>
<organism evidence="11 12">
    <name type="scientific">Apophysomyces ossiformis</name>
    <dbReference type="NCBI Taxonomy" id="679940"/>
    <lineage>
        <taxon>Eukaryota</taxon>
        <taxon>Fungi</taxon>
        <taxon>Fungi incertae sedis</taxon>
        <taxon>Mucoromycota</taxon>
        <taxon>Mucoromycotina</taxon>
        <taxon>Mucoromycetes</taxon>
        <taxon>Mucorales</taxon>
        <taxon>Mucorineae</taxon>
        <taxon>Mucoraceae</taxon>
        <taxon>Apophysomyces</taxon>
    </lineage>
</organism>
<dbReference type="InterPro" id="IPR040343">
    <property type="entry name" value="Cet1/Ctl1"/>
</dbReference>
<dbReference type="CDD" id="cd07470">
    <property type="entry name" value="CYTH-like_mRNA_RTPase"/>
    <property type="match status" value="1"/>
</dbReference>
<accession>A0A8H7ELU2</accession>
<dbReference type="InterPro" id="IPR004206">
    <property type="entry name" value="mRNA_triPase_Cet1"/>
</dbReference>
<dbReference type="PANTHER" id="PTHR28118:SF1">
    <property type="entry name" value="POLYNUCLEOTIDE 5'-TRIPHOSPHATASE CTL1-RELATED"/>
    <property type="match status" value="1"/>
</dbReference>
<feature type="region of interest" description="Disordered" evidence="9">
    <location>
        <begin position="1"/>
        <end position="26"/>
    </location>
</feature>
<evidence type="ECO:0000256" key="4">
    <source>
        <dbReference type="ARBA" id="ARBA00022664"/>
    </source>
</evidence>
<comment type="function">
    <text evidence="8">First step of mRNA capping. Converts the 5'-triphosphate end of a nascent mRNA chain into a diphosphate end.</text>
</comment>
<evidence type="ECO:0000313" key="12">
    <source>
        <dbReference type="Proteomes" id="UP000605846"/>
    </source>
</evidence>
<dbReference type="EC" id="3.6.1.74" evidence="8"/>
<evidence type="ECO:0000313" key="11">
    <source>
        <dbReference type="EMBL" id="KAF7723191.1"/>
    </source>
</evidence>
<evidence type="ECO:0000256" key="5">
    <source>
        <dbReference type="ARBA" id="ARBA00022801"/>
    </source>
</evidence>
<feature type="domain" description="mRNA triphosphatase Cet1-like" evidence="10">
    <location>
        <begin position="40"/>
        <end position="243"/>
    </location>
</feature>
<evidence type="ECO:0000256" key="6">
    <source>
        <dbReference type="ARBA" id="ARBA00023242"/>
    </source>
</evidence>
<dbReference type="GO" id="GO:0140818">
    <property type="term" value="F:mRNA 5'-triphosphate monophosphatase activity"/>
    <property type="evidence" value="ECO:0007669"/>
    <property type="project" value="UniProtKB-EC"/>
</dbReference>
<keyword evidence="5 8" id="KW-0378">Hydrolase</keyword>
<dbReference type="GO" id="GO:0006370">
    <property type="term" value="P:7-methylguanosine mRNA capping"/>
    <property type="evidence" value="ECO:0007669"/>
    <property type="project" value="UniProtKB-UniRule"/>
</dbReference>
<dbReference type="PANTHER" id="PTHR28118">
    <property type="entry name" value="POLYNUCLEOTIDE 5'-TRIPHOSPHATASE-RELATED"/>
    <property type="match status" value="1"/>
</dbReference>
<proteinExistence type="inferred from homology"/>
<dbReference type="GO" id="GO:0004651">
    <property type="term" value="F:polynucleotide 5'-phosphatase activity"/>
    <property type="evidence" value="ECO:0007669"/>
    <property type="project" value="UniProtKB-UniRule"/>
</dbReference>
<dbReference type="InterPro" id="IPR037009">
    <property type="entry name" value="mRNA_triPase_Cet1_sf"/>
</dbReference>
<dbReference type="SUPFAM" id="SSF55154">
    <property type="entry name" value="CYTH-like phosphatases"/>
    <property type="match status" value="1"/>
</dbReference>
<name>A0A8H7ELU2_9FUNG</name>
<protein>
    <recommendedName>
        <fullName evidence="8">mRNA-capping enzyme subunit beta</fullName>
        <ecNumber evidence="8">3.6.1.74</ecNumber>
    </recommendedName>
    <alternativeName>
        <fullName evidence="8">mRNA 5'-phosphatase</fullName>
    </alternativeName>
    <alternativeName>
        <fullName evidence="8">mRNA 5'-triphosphate monophosphatase</fullName>
    </alternativeName>
</protein>
<dbReference type="EMBL" id="JABAYA010000160">
    <property type="protein sequence ID" value="KAF7723191.1"/>
    <property type="molecule type" value="Genomic_DNA"/>
</dbReference>
<comment type="catalytic activity">
    <reaction evidence="7">
        <text>a 5'-end triphospho-ribonucleoside in mRNA + H2O = a 5'-end diphospho-ribonucleoside in mRNA + phosphate + H(+)</text>
        <dbReference type="Rhea" id="RHEA:67004"/>
        <dbReference type="Rhea" id="RHEA-COMP:17164"/>
        <dbReference type="Rhea" id="RHEA-COMP:17165"/>
        <dbReference type="ChEBI" id="CHEBI:15377"/>
        <dbReference type="ChEBI" id="CHEBI:15378"/>
        <dbReference type="ChEBI" id="CHEBI:43474"/>
        <dbReference type="ChEBI" id="CHEBI:167616"/>
        <dbReference type="ChEBI" id="CHEBI:167618"/>
        <dbReference type="EC" id="3.6.1.74"/>
    </reaction>
    <physiologicalReaction direction="left-to-right" evidence="7">
        <dbReference type="Rhea" id="RHEA:67005"/>
    </physiologicalReaction>
</comment>
<comment type="similarity">
    <text evidence="3 8">Belongs to the fungal TPase family.</text>
</comment>
<evidence type="ECO:0000256" key="8">
    <source>
        <dbReference type="RuleBase" id="RU367053"/>
    </source>
</evidence>
<keyword evidence="4 8" id="KW-0507">mRNA processing</keyword>
<comment type="cofactor">
    <cofactor evidence="1 8">
        <name>Mg(2+)</name>
        <dbReference type="ChEBI" id="CHEBI:18420"/>
    </cofactor>
</comment>
<comment type="subunit">
    <text evidence="8">Heterodimer. The mRNA-capping enzyme is composed of two separate chains alpha and beta, respectively a mRNA guanylyltransferase and an mRNA 5'-triphosphate monophosphatase.</text>
</comment>
<dbReference type="AlphaFoldDB" id="A0A8H7ELU2"/>
<evidence type="ECO:0000259" key="10">
    <source>
        <dbReference type="Pfam" id="PF02940"/>
    </source>
</evidence>